<accession>A0A8I2C4X9</accession>
<dbReference type="RefSeq" id="WP_028344151.1">
    <property type="nucleotide sequence ID" value="NZ_CP126003.1"/>
</dbReference>
<protein>
    <submittedName>
        <fullName evidence="1">Uncharacterized protein</fullName>
    </submittedName>
</protein>
<organism evidence="1 2">
    <name type="scientific">Bradyrhizobium elkanii</name>
    <dbReference type="NCBI Taxonomy" id="29448"/>
    <lineage>
        <taxon>Bacteria</taxon>
        <taxon>Pseudomonadati</taxon>
        <taxon>Pseudomonadota</taxon>
        <taxon>Alphaproteobacteria</taxon>
        <taxon>Hyphomicrobiales</taxon>
        <taxon>Nitrobacteraceae</taxon>
        <taxon>Bradyrhizobium</taxon>
    </lineage>
</organism>
<dbReference type="Proteomes" id="UP000673383">
    <property type="component" value="Unassembled WGS sequence"/>
</dbReference>
<comment type="caution">
    <text evidence="1">The sequence shown here is derived from an EMBL/GenBank/DDBJ whole genome shotgun (WGS) entry which is preliminary data.</text>
</comment>
<proteinExistence type="predicted"/>
<sequence>MPDITPGKILVPSVLRNLNVILDAITDRPSAPCLGCVWGFGNVDPAATATEFDLPCGWDFYAQQILGFSGIQLDYSEHGGGNAYDRVELGQPIVVAVDSYYLPYRPAWQRVHSARTLVVDRVSIDLGLAEIIDTWMPDYAGPVELADLDRARSSLVPENIEREPLYAGVTLRQRWWTLARVAAPLIRDRDGIVLALCGLAADAIGIDTPARIAAFRYAAVEALSRPIAISRTARRAAALQLRAEIGLRAYLRAFLDLAGDFLEDPLLTAEIRGWSRQLAELASARDVLIKSLAFDRSEYATLVDHALRSAERRERRLSSFISECYPKQQPRSTSAGASPC</sequence>
<dbReference type="AlphaFoldDB" id="A0A8I2C4X9"/>
<name>A0A8I2C4X9_BRAEL</name>
<reference evidence="1" key="1">
    <citation type="submission" date="2021-02" db="EMBL/GenBank/DDBJ databases">
        <title>Genomic Encyclopedia of Type Strains, Phase IV (KMG-V): Genome sequencing to study the core and pangenomes of soil and plant-associated prokaryotes.</title>
        <authorList>
            <person name="Whitman W."/>
        </authorList>
    </citation>
    <scope>NUCLEOTIDE SEQUENCE</scope>
    <source>
        <strain evidence="1">USDA 406</strain>
    </source>
</reference>
<dbReference type="EMBL" id="JAFICZ010000001">
    <property type="protein sequence ID" value="MBP1293542.1"/>
    <property type="molecule type" value="Genomic_DNA"/>
</dbReference>
<evidence type="ECO:0000313" key="2">
    <source>
        <dbReference type="Proteomes" id="UP000673383"/>
    </source>
</evidence>
<evidence type="ECO:0000313" key="1">
    <source>
        <dbReference type="EMBL" id="MBP1293542.1"/>
    </source>
</evidence>
<gene>
    <name evidence="1" type="ORF">JOH49_003295</name>
</gene>